<proteinExistence type="predicted"/>
<evidence type="ECO:0000313" key="2">
    <source>
        <dbReference type="EMBL" id="JAT46331.1"/>
    </source>
</evidence>
<feature type="region of interest" description="Disordered" evidence="1">
    <location>
        <begin position="16"/>
        <end position="68"/>
    </location>
</feature>
<gene>
    <name evidence="2" type="primary">KIF1B_0</name>
    <name evidence="2" type="ORF">g.111532</name>
</gene>
<evidence type="ECO:0000256" key="1">
    <source>
        <dbReference type="SAM" id="MobiDB-lite"/>
    </source>
</evidence>
<feature type="compositionally biased region" description="Low complexity" evidence="1">
    <location>
        <begin position="25"/>
        <end position="59"/>
    </location>
</feature>
<accession>A0A1D1XVA9</accession>
<reference evidence="2" key="1">
    <citation type="submission" date="2015-07" db="EMBL/GenBank/DDBJ databases">
        <title>Transcriptome Assembly of Anthurium amnicola.</title>
        <authorList>
            <person name="Suzuki J."/>
        </authorList>
    </citation>
    <scope>NUCLEOTIDE SEQUENCE</scope>
</reference>
<sequence length="114" mass="12679">MVFFALNSYDQETTSNTFHFRDSSTDSSDSSLSTTPSSTPTSPVSQNNNMTLNNNTPNLQRRASESVTDSIQFKKLPARRYTLPSKFGLPLSKFWEAGRDSSVQVAMDNVQFGL</sequence>
<protein>
    <submittedName>
        <fullName evidence="2">Kinesin-like protein KIF1B</fullName>
    </submittedName>
</protein>
<organism evidence="2">
    <name type="scientific">Anthurium amnicola</name>
    <dbReference type="NCBI Taxonomy" id="1678845"/>
    <lineage>
        <taxon>Eukaryota</taxon>
        <taxon>Viridiplantae</taxon>
        <taxon>Streptophyta</taxon>
        <taxon>Embryophyta</taxon>
        <taxon>Tracheophyta</taxon>
        <taxon>Spermatophyta</taxon>
        <taxon>Magnoliopsida</taxon>
        <taxon>Liliopsida</taxon>
        <taxon>Araceae</taxon>
        <taxon>Pothoideae</taxon>
        <taxon>Potheae</taxon>
        <taxon>Anthurium</taxon>
    </lineage>
</organism>
<name>A0A1D1XVA9_9ARAE</name>
<dbReference type="EMBL" id="GDJX01021605">
    <property type="protein sequence ID" value="JAT46331.1"/>
    <property type="molecule type" value="Transcribed_RNA"/>
</dbReference>
<dbReference type="AlphaFoldDB" id="A0A1D1XVA9"/>